<name>A0A1I7WJF4_HETBA</name>
<keyword evidence="3" id="KW-1133">Transmembrane helix</keyword>
<keyword evidence="2" id="KW-0808">Transferase</keyword>
<evidence type="ECO:0000256" key="3">
    <source>
        <dbReference type="SAM" id="Phobius"/>
    </source>
</evidence>
<dbReference type="GO" id="GO:0006744">
    <property type="term" value="P:ubiquinone biosynthetic process"/>
    <property type="evidence" value="ECO:0007669"/>
    <property type="project" value="TreeGrafter"/>
</dbReference>
<keyword evidence="4" id="KW-1185">Reference proteome</keyword>
<dbReference type="PANTHER" id="PTHR11048:SF28">
    <property type="entry name" value="4-HYDROXYBENZOATE POLYPRENYLTRANSFERASE, MITOCHONDRIAL"/>
    <property type="match status" value="1"/>
</dbReference>
<feature type="transmembrane region" description="Helical" evidence="3">
    <location>
        <begin position="136"/>
        <end position="153"/>
    </location>
</feature>
<feature type="transmembrane region" description="Helical" evidence="3">
    <location>
        <begin position="97"/>
        <end position="116"/>
    </location>
</feature>
<dbReference type="InterPro" id="IPR039653">
    <property type="entry name" value="Prenyltransferase"/>
</dbReference>
<evidence type="ECO:0000313" key="5">
    <source>
        <dbReference type="WBParaSite" id="Hba_05149"/>
    </source>
</evidence>
<dbReference type="GO" id="GO:0016765">
    <property type="term" value="F:transferase activity, transferring alkyl or aryl (other than methyl) groups"/>
    <property type="evidence" value="ECO:0007669"/>
    <property type="project" value="TreeGrafter"/>
</dbReference>
<evidence type="ECO:0000256" key="2">
    <source>
        <dbReference type="ARBA" id="ARBA00022679"/>
    </source>
</evidence>
<keyword evidence="3" id="KW-0812">Transmembrane</keyword>
<dbReference type="GO" id="GO:0005743">
    <property type="term" value="C:mitochondrial inner membrane"/>
    <property type="evidence" value="ECO:0007669"/>
    <property type="project" value="TreeGrafter"/>
</dbReference>
<dbReference type="WBParaSite" id="Hba_05149">
    <property type="protein sequence ID" value="Hba_05149"/>
    <property type="gene ID" value="Hba_05149"/>
</dbReference>
<keyword evidence="3" id="KW-0472">Membrane</keyword>
<sequence>MLSTFRFSPNRLSLCARSTIVAASSDLQRRAAGGNAVNKYAGFRIPSSVDLVKAAPASLRPYLQIMRVDKPIGSTLNWGVLIAWAEMLPMDQFQSVIPLYLSTVLYTVIYDTIYTWQIGTVNIHDGSDCWNKFKSNQWMGAILLSGIIAGNLLRKSEENRQNT</sequence>
<reference evidence="5" key="1">
    <citation type="submission" date="2016-11" db="UniProtKB">
        <authorList>
            <consortium name="WormBaseParasite"/>
        </authorList>
    </citation>
    <scope>IDENTIFICATION</scope>
</reference>
<protein>
    <submittedName>
        <fullName evidence="5">Mitochondrial pyruvate carrier</fullName>
    </submittedName>
</protein>
<dbReference type="Proteomes" id="UP000095283">
    <property type="component" value="Unplaced"/>
</dbReference>
<dbReference type="PANTHER" id="PTHR11048">
    <property type="entry name" value="PRENYLTRANSFERASES"/>
    <property type="match status" value="1"/>
</dbReference>
<dbReference type="AlphaFoldDB" id="A0A1I7WJF4"/>
<evidence type="ECO:0000256" key="1">
    <source>
        <dbReference type="ARBA" id="ARBA00005985"/>
    </source>
</evidence>
<accession>A0A1I7WJF4</accession>
<proteinExistence type="inferred from homology"/>
<comment type="similarity">
    <text evidence="1">Belongs to the UbiA prenyltransferase family.</text>
</comment>
<organism evidence="4 5">
    <name type="scientific">Heterorhabditis bacteriophora</name>
    <name type="common">Entomopathogenic nematode worm</name>
    <dbReference type="NCBI Taxonomy" id="37862"/>
    <lineage>
        <taxon>Eukaryota</taxon>
        <taxon>Metazoa</taxon>
        <taxon>Ecdysozoa</taxon>
        <taxon>Nematoda</taxon>
        <taxon>Chromadorea</taxon>
        <taxon>Rhabditida</taxon>
        <taxon>Rhabditina</taxon>
        <taxon>Rhabditomorpha</taxon>
        <taxon>Strongyloidea</taxon>
        <taxon>Heterorhabditidae</taxon>
        <taxon>Heterorhabditis</taxon>
    </lineage>
</organism>
<evidence type="ECO:0000313" key="4">
    <source>
        <dbReference type="Proteomes" id="UP000095283"/>
    </source>
</evidence>